<reference evidence="4 5" key="1">
    <citation type="submission" date="2024-10" db="EMBL/GenBank/DDBJ databases">
        <title>Updated reference genomes for cyclostephanoid diatoms.</title>
        <authorList>
            <person name="Roberts W.R."/>
            <person name="Alverson A.J."/>
        </authorList>
    </citation>
    <scope>NUCLEOTIDE SEQUENCE [LARGE SCALE GENOMIC DNA]</scope>
    <source>
        <strain evidence="4 5">AJA228-03</strain>
    </source>
</reference>
<feature type="coiled-coil region" evidence="1">
    <location>
        <begin position="1618"/>
        <end position="1930"/>
    </location>
</feature>
<dbReference type="SMART" id="SM00755">
    <property type="entry name" value="Grip"/>
    <property type="match status" value="1"/>
</dbReference>
<name>A0ABD3RVS2_9STRA</name>
<feature type="coiled-coil region" evidence="1">
    <location>
        <begin position="1003"/>
        <end position="1030"/>
    </location>
</feature>
<feature type="coiled-coil region" evidence="1">
    <location>
        <begin position="128"/>
        <end position="169"/>
    </location>
</feature>
<keyword evidence="5" id="KW-1185">Reference proteome</keyword>
<dbReference type="InterPro" id="IPR000237">
    <property type="entry name" value="GRIP_dom"/>
</dbReference>
<gene>
    <name evidence="4" type="ORF">ACHAXA_011067</name>
</gene>
<comment type="caution">
    <text evidence="4">The sequence shown here is derived from an EMBL/GenBank/DDBJ whole genome shotgun (WGS) entry which is preliminary data.</text>
</comment>
<feature type="region of interest" description="Disordered" evidence="2">
    <location>
        <begin position="1"/>
        <end position="29"/>
    </location>
</feature>
<dbReference type="EMBL" id="JALLPB020000155">
    <property type="protein sequence ID" value="KAL3816306.1"/>
    <property type="molecule type" value="Genomic_DNA"/>
</dbReference>
<evidence type="ECO:0000313" key="4">
    <source>
        <dbReference type="EMBL" id="KAL3816306.1"/>
    </source>
</evidence>
<proteinExistence type="predicted"/>
<feature type="coiled-coil region" evidence="1">
    <location>
        <begin position="302"/>
        <end position="439"/>
    </location>
</feature>
<dbReference type="Proteomes" id="UP001530377">
    <property type="component" value="Unassembled WGS sequence"/>
</dbReference>
<feature type="coiled-coil region" evidence="1">
    <location>
        <begin position="812"/>
        <end position="850"/>
    </location>
</feature>
<feature type="region of interest" description="Disordered" evidence="2">
    <location>
        <begin position="42"/>
        <end position="122"/>
    </location>
</feature>
<feature type="compositionally biased region" description="Gly residues" evidence="2">
    <location>
        <begin position="18"/>
        <end position="29"/>
    </location>
</feature>
<evidence type="ECO:0000259" key="3">
    <source>
        <dbReference type="PROSITE" id="PS50913"/>
    </source>
</evidence>
<feature type="coiled-coil region" evidence="1">
    <location>
        <begin position="676"/>
        <end position="703"/>
    </location>
</feature>
<keyword evidence="1" id="KW-0175">Coiled coil</keyword>
<feature type="coiled-coil region" evidence="1">
    <location>
        <begin position="581"/>
        <end position="620"/>
    </location>
</feature>
<feature type="coiled-coil region" evidence="1">
    <location>
        <begin position="1272"/>
        <end position="1355"/>
    </location>
</feature>
<sequence length="2115" mass="238065">MSSGGSGDENASKTATPAGGGGGGWGGFAILGASLKEMGTQIAQQAQLHDQRVQTIGSEHGQQQQPPLDSTKPGEGLLCRLGGGLTKSNHGGEVLPDPTVPSSPAGDIKSSSAVKTPLATRNPDDVSKEELLEILKKMNSRVKALSQSRVQLAEKIKSVEEDKARLLALIRNEILDESVIAEATEKMTKLQQQQGLGEGEEGKETVPDEILVLHTAWRAADERNQLALQHIQNEYKVIAMQTQAEVEKVRATVIAEKDAEIRRMKADMKEALKNVERDGAFMANGDFVEIAVEKAEKNDEQLLQREEEILALKDEIQSLKAVAAAAAAVTTANCSASNEGVELQQKNEEIANLKKENHGLKVKFKEHIDKINAFKQKVAIELRNAKEEVAASANAAEEAKTALEEALKNKLNYESVEILAEKERRIQELENSLLHEVEKVKQELIQKHECEVKEALENEAIMANDKSALDLKEMQLNADLQLEEAIERVRAETTALMEKRISDAVLSAKTEAVNLASAELTSSFEQQYQNAMSAMEQKHSADMEDQRLRLAQEHLVVLEEVKSKSQIAFEKMRSEETARWESELERVRDEVHEEVESLMKEAMQERLSQAKEELVTAHSAEIEELRKTLTKELIAEAERAHATQIVELCNDLAAKHEAQLERVRSDLMVMSESSQSEKIEQLMASHEEEKALIRSEMEALLSQAVEQKTEELSALHSRELEILRHELKSSASEEIHRLSAVADEQREADARRIIIELNEIHAAELKKLQEVIEETRRTSVDQEVVKQITSLHAEELANARSESEVSATQAMEKKLNEMAEIHSSELNKLREELELLSSEKMQRIQAAAEEQRLEDVKRTTVELNILHREELEVIRSEFLNTANNSQSEQLDQLTARHNEELARVRTELESLTVQAVERRTEELSSMHAQELQKLSHKLQSSAAEEMQRLLAAAEEQHIVDIQRITNGLNESHRLELEKTRSDVLNMTNSSHREQLDQLTALHNEELARVRSELQASILQAENNTEQLSASHAAEMNNLREHLLSSSSEEIQRQLAAANMQHVAECRRITDELEASHAADLDKVKSEMLVMANCSHSEQLQQLTASHKEEILRVRDEFESSLSQEVEQNTRELSLLHSHQLENLRNRLLSSSSEEIKRIQAKAEEDRLTSIGLVTNELNNSYEEEMKRLVRTHEEAMNRMRDEMEASACKACEEKTLLLSQTHATHIDNLMAESERQCEARVQRITEELNEKYFLQIEKVKSDMFAMANSSQSEQLEQLVTAHREELERVQAEAQQQHEKEMERQRSSLIAAAQTKHTEKMEEKLKEINAVHESEIKSLNDEIANLLALQTSLQGENEKMRAIVASERSSLEEALQTSKNGSAAIVRALEDKIAEMTASHEEQLHLIQKDIDSKRRVSEENLLKDIEEKNKELEKVQEELKVAEKKSAQAIQLANKIKKAAVDKMATINEEHSKTLAEAEKANEKALSSLMSETESLRKRLERSMKDKEVLESSLVHAKTMHEEELKTAVSIGLDDKMKQLSEEHAATILQLTKDHEEKIAKVEEEHRSLVERIQAECKSKLDEHAQENATNKAKLQKMMAKHADDLKTHYEGRLKTMKEEDESRLRGLTEELAKLKKTNESLTKEVETHRSDGESLRNALRDSNTRENTLLHQVEALKKEIEDLSNSVNKTANQMLEQQSKLEQQLKQVSAEKNAISNKNEELSGKLNALSSNLTMLAEDKKDTEEALERSSKMLSRYKNAETELNGLRQENNALKLEQTKTKSALAKLKQEQDTNQLKHGQRTALVGMLEEQVADLNDSLSEAKAKLEAASYDLSQKGEEIESLRQELETAKGALKEAESNAAESVAAARQNTDNDSVQKASMIKTLKAQIDSLQNQMKKKSAAAQKMIKEREAECAELRKINSSLQKEVDRGSLSDRRIFELAAHQSNRDTAAVAEIAIRDTMIEQLSRKLEEGDGDLASAEITVVRAEDQVEQLARVHRREGVNMDYLKSIVVQYLAKPPGSSERTALLPVLATLLQFDPNDYKAIEEGKDKVTWWGEIIPTYISSPLEAPSSRMPSSIPAHQVVPLLSTSAEVTVSRITPSEHRKNTSLQF</sequence>
<feature type="domain" description="GRIP" evidence="3">
    <location>
        <begin position="2001"/>
        <end position="2052"/>
    </location>
</feature>
<feature type="compositionally biased region" description="Polar residues" evidence="2">
    <location>
        <begin position="42"/>
        <end position="68"/>
    </location>
</feature>
<evidence type="ECO:0000313" key="5">
    <source>
        <dbReference type="Proteomes" id="UP001530377"/>
    </source>
</evidence>
<protein>
    <recommendedName>
        <fullName evidence="3">GRIP domain-containing protein</fullName>
    </recommendedName>
</protein>
<accession>A0ABD3RVS2</accession>
<dbReference type="PROSITE" id="PS50913">
    <property type="entry name" value="GRIP"/>
    <property type="match status" value="1"/>
</dbReference>
<feature type="coiled-coil region" evidence="1">
    <location>
        <begin position="894"/>
        <end position="956"/>
    </location>
</feature>
<feature type="coiled-coil region" evidence="1">
    <location>
        <begin position="1545"/>
        <end position="1572"/>
    </location>
</feature>
<evidence type="ECO:0000256" key="1">
    <source>
        <dbReference type="SAM" id="Coils"/>
    </source>
</evidence>
<dbReference type="Gene3D" id="1.10.220.60">
    <property type="entry name" value="GRIP domain"/>
    <property type="match status" value="1"/>
</dbReference>
<evidence type="ECO:0000256" key="2">
    <source>
        <dbReference type="SAM" id="MobiDB-lite"/>
    </source>
</evidence>
<feature type="coiled-coil region" evidence="1">
    <location>
        <begin position="1178"/>
        <end position="1205"/>
    </location>
</feature>
<dbReference type="Pfam" id="PF01465">
    <property type="entry name" value="GRIP"/>
    <property type="match status" value="1"/>
</dbReference>
<feature type="coiled-coil region" evidence="1">
    <location>
        <begin position="1966"/>
        <end position="2000"/>
    </location>
</feature>
<feature type="coiled-coil region" evidence="1">
    <location>
        <begin position="1415"/>
        <end position="1488"/>
    </location>
</feature>
<organism evidence="4 5">
    <name type="scientific">Cyclostephanos tholiformis</name>
    <dbReference type="NCBI Taxonomy" id="382380"/>
    <lineage>
        <taxon>Eukaryota</taxon>
        <taxon>Sar</taxon>
        <taxon>Stramenopiles</taxon>
        <taxon>Ochrophyta</taxon>
        <taxon>Bacillariophyta</taxon>
        <taxon>Coscinodiscophyceae</taxon>
        <taxon>Thalassiosirophycidae</taxon>
        <taxon>Stephanodiscales</taxon>
        <taxon>Stephanodiscaceae</taxon>
        <taxon>Cyclostephanos</taxon>
    </lineage>
</organism>